<evidence type="ECO:0000313" key="20">
    <source>
        <dbReference type="Proteomes" id="UP000076842"/>
    </source>
</evidence>
<evidence type="ECO:0000256" key="17">
    <source>
        <dbReference type="SAM" id="SignalP"/>
    </source>
</evidence>
<evidence type="ECO:0000313" key="19">
    <source>
        <dbReference type="EMBL" id="KZT56798.1"/>
    </source>
</evidence>
<feature type="transmembrane region" description="Helical" evidence="16">
    <location>
        <begin position="1361"/>
        <end position="1383"/>
    </location>
</feature>
<evidence type="ECO:0000256" key="2">
    <source>
        <dbReference type="ARBA" id="ARBA00015369"/>
    </source>
</evidence>
<comment type="function">
    <text evidence="11">Functions as a sorting receptor in the Golgi compartment required for the intracellular sorting and delivery of soluble vacuolar proteins, like carboxypeptidase Y (CPY) and proteinase A. Executes multiple rounds of sorting by cycling between the late Golgi and a prevacuolar endosome-like compartment.</text>
</comment>
<dbReference type="InterPro" id="IPR015943">
    <property type="entry name" value="WD40/YVTN_repeat-like_dom_sf"/>
</dbReference>
<dbReference type="FunCoup" id="A0A165FIG8">
    <property type="interactions" value="113"/>
</dbReference>
<reference evidence="19 20" key="1">
    <citation type="journal article" date="2016" name="Mol. Biol. Evol.">
        <title>Comparative Genomics of Early-Diverging Mushroom-Forming Fungi Provides Insights into the Origins of Lignocellulose Decay Capabilities.</title>
        <authorList>
            <person name="Nagy L.G."/>
            <person name="Riley R."/>
            <person name="Tritt A."/>
            <person name="Adam C."/>
            <person name="Daum C."/>
            <person name="Floudas D."/>
            <person name="Sun H."/>
            <person name="Yadav J.S."/>
            <person name="Pangilinan J."/>
            <person name="Larsson K.H."/>
            <person name="Matsuura K."/>
            <person name="Barry K."/>
            <person name="Labutti K."/>
            <person name="Kuo R."/>
            <person name="Ohm R.A."/>
            <person name="Bhattacharya S.S."/>
            <person name="Shirouzu T."/>
            <person name="Yoshinaga Y."/>
            <person name="Martin F.M."/>
            <person name="Grigoriev I.V."/>
            <person name="Hibbett D.S."/>
        </authorList>
    </citation>
    <scope>NUCLEOTIDE SEQUENCE [LARGE SCALE GENOMIC DNA]</scope>
    <source>
        <strain evidence="19 20">HHB12733</strain>
    </source>
</reference>
<dbReference type="Gene3D" id="2.130.10.10">
    <property type="entry name" value="YVTN repeat-like/Quinoprotein amine dehydrogenase"/>
    <property type="match status" value="1"/>
</dbReference>
<evidence type="ECO:0000256" key="11">
    <source>
        <dbReference type="ARBA" id="ARBA00025569"/>
    </source>
</evidence>
<feature type="domain" description="VPS10" evidence="18">
    <location>
        <begin position="55"/>
        <end position="701"/>
    </location>
</feature>
<evidence type="ECO:0000256" key="1">
    <source>
        <dbReference type="ARBA" id="ARBA00004198"/>
    </source>
</evidence>
<feature type="signal peptide" evidence="17">
    <location>
        <begin position="1"/>
        <end position="30"/>
    </location>
</feature>
<evidence type="ECO:0000256" key="4">
    <source>
        <dbReference type="ARBA" id="ARBA00022729"/>
    </source>
</evidence>
<evidence type="ECO:0000256" key="13">
    <source>
        <dbReference type="ARBA" id="ARBA00031354"/>
    </source>
</evidence>
<dbReference type="STRING" id="1353952.A0A165FIG8"/>
<dbReference type="GO" id="GO:0016787">
    <property type="term" value="F:hydrolase activity"/>
    <property type="evidence" value="ECO:0007669"/>
    <property type="project" value="UniProtKB-KW"/>
</dbReference>
<dbReference type="SMART" id="SM00602">
    <property type="entry name" value="VPS10"/>
    <property type="match status" value="2"/>
</dbReference>
<dbReference type="GO" id="GO:0006895">
    <property type="term" value="P:Golgi to endosome transport"/>
    <property type="evidence" value="ECO:0007669"/>
    <property type="project" value="TreeGrafter"/>
</dbReference>
<dbReference type="GO" id="GO:0016020">
    <property type="term" value="C:membrane"/>
    <property type="evidence" value="ECO:0007669"/>
    <property type="project" value="InterPro"/>
</dbReference>
<comment type="subcellular location">
    <subcellularLocation>
        <location evidence="1">Golgi apparatus</location>
        <location evidence="1">trans-Golgi network membrane</location>
    </subcellularLocation>
    <subcellularLocation>
        <location evidence="15">Prevacuolar compartment membrane</location>
    </subcellularLocation>
</comment>
<dbReference type="InParanoid" id="A0A165FIG8"/>
<dbReference type="Pfam" id="PF15901">
    <property type="entry name" value="Sortilin_C"/>
    <property type="match status" value="2"/>
</dbReference>
<evidence type="ECO:0000256" key="3">
    <source>
        <dbReference type="ARBA" id="ARBA00022692"/>
    </source>
</evidence>
<keyword evidence="7" id="KW-0333">Golgi apparatus</keyword>
<dbReference type="Proteomes" id="UP000076842">
    <property type="component" value="Unassembled WGS sequence"/>
</dbReference>
<dbReference type="InterPro" id="IPR050310">
    <property type="entry name" value="VPS10-sortilin"/>
</dbReference>
<feature type="domain" description="VPS10" evidence="18">
    <location>
        <begin position="727"/>
        <end position="1358"/>
    </location>
</feature>
<dbReference type="FunFam" id="2.10.70.80:FF:000001">
    <property type="entry name" value="Sortilin-related VPS10 domain-containing receptor 1"/>
    <property type="match status" value="1"/>
</dbReference>
<evidence type="ECO:0000256" key="12">
    <source>
        <dbReference type="ARBA" id="ARBA00031250"/>
    </source>
</evidence>
<keyword evidence="9" id="KW-0675">Receptor</keyword>
<protein>
    <recommendedName>
        <fullName evidence="2">Vacuolar protein sorting/targeting protein 10</fullName>
    </recommendedName>
    <alternativeName>
        <fullName evidence="13">Carboxypeptidase Y receptor</fullName>
    </alternativeName>
    <alternativeName>
        <fullName evidence="12 14">Sortilin VPS10</fullName>
    </alternativeName>
</protein>
<dbReference type="GO" id="GO:0006623">
    <property type="term" value="P:protein targeting to vacuole"/>
    <property type="evidence" value="ECO:0007669"/>
    <property type="project" value="TreeGrafter"/>
</dbReference>
<organism evidence="19 20">
    <name type="scientific">Calocera cornea HHB12733</name>
    <dbReference type="NCBI Taxonomy" id="1353952"/>
    <lineage>
        <taxon>Eukaryota</taxon>
        <taxon>Fungi</taxon>
        <taxon>Dikarya</taxon>
        <taxon>Basidiomycota</taxon>
        <taxon>Agaricomycotina</taxon>
        <taxon>Dacrymycetes</taxon>
        <taxon>Dacrymycetales</taxon>
        <taxon>Dacrymycetaceae</taxon>
        <taxon>Calocera</taxon>
    </lineage>
</organism>
<dbReference type="OrthoDB" id="443634at2759"/>
<dbReference type="GO" id="GO:0005829">
    <property type="term" value="C:cytosol"/>
    <property type="evidence" value="ECO:0007669"/>
    <property type="project" value="GOC"/>
</dbReference>
<dbReference type="CDD" id="cd15482">
    <property type="entry name" value="Sialidase_non-viral"/>
    <property type="match status" value="1"/>
</dbReference>
<proteinExistence type="predicted"/>
<evidence type="ECO:0000256" key="5">
    <source>
        <dbReference type="ARBA" id="ARBA00022737"/>
    </source>
</evidence>
<evidence type="ECO:0000256" key="16">
    <source>
        <dbReference type="SAM" id="Phobius"/>
    </source>
</evidence>
<dbReference type="Gene3D" id="3.30.60.270">
    <property type="match status" value="2"/>
</dbReference>
<dbReference type="GO" id="GO:0006896">
    <property type="term" value="P:Golgi to vacuole transport"/>
    <property type="evidence" value="ECO:0007669"/>
    <property type="project" value="TreeGrafter"/>
</dbReference>
<dbReference type="InterPro" id="IPR031777">
    <property type="entry name" value="Sortilin_C"/>
</dbReference>
<name>A0A165FIG8_9BASI</name>
<dbReference type="PANTHER" id="PTHR12106:SF27">
    <property type="entry name" value="SORTILIN-RELATED RECEPTOR"/>
    <property type="match status" value="1"/>
</dbReference>
<dbReference type="EMBL" id="KV423972">
    <property type="protein sequence ID" value="KZT56798.1"/>
    <property type="molecule type" value="Genomic_DNA"/>
</dbReference>
<evidence type="ECO:0000256" key="7">
    <source>
        <dbReference type="ARBA" id="ARBA00023034"/>
    </source>
</evidence>
<evidence type="ECO:0000259" key="18">
    <source>
        <dbReference type="SMART" id="SM00602"/>
    </source>
</evidence>
<evidence type="ECO:0000256" key="6">
    <source>
        <dbReference type="ARBA" id="ARBA00022989"/>
    </source>
</evidence>
<dbReference type="FunFam" id="3.30.60.270:FF:000005">
    <property type="entry name" value="Sortilin"/>
    <property type="match status" value="1"/>
</dbReference>
<evidence type="ECO:0000256" key="14">
    <source>
        <dbReference type="ARBA" id="ARBA00031902"/>
    </source>
</evidence>
<evidence type="ECO:0000256" key="9">
    <source>
        <dbReference type="ARBA" id="ARBA00023170"/>
    </source>
</evidence>
<dbReference type="InterPro" id="IPR006581">
    <property type="entry name" value="VPS10"/>
</dbReference>
<dbReference type="Pfam" id="PF15902">
    <property type="entry name" value="Sortilin-Vps10"/>
    <property type="match status" value="2"/>
</dbReference>
<evidence type="ECO:0000256" key="10">
    <source>
        <dbReference type="ARBA" id="ARBA00023180"/>
    </source>
</evidence>
<gene>
    <name evidence="19" type="ORF">CALCODRAFT_496955</name>
</gene>
<evidence type="ECO:0000256" key="8">
    <source>
        <dbReference type="ARBA" id="ARBA00023136"/>
    </source>
</evidence>
<keyword evidence="6 16" id="KW-1133">Transmembrane helix</keyword>
<keyword evidence="8 16" id="KW-0472">Membrane</keyword>
<keyword evidence="4 17" id="KW-0732">Signal</keyword>
<dbReference type="SUPFAM" id="SSF110296">
    <property type="entry name" value="Oligoxyloglucan reducing end-specific cellobiohydrolase"/>
    <property type="match status" value="2"/>
</dbReference>
<dbReference type="InterPro" id="IPR031778">
    <property type="entry name" value="Sortilin_N"/>
</dbReference>
<dbReference type="Gene3D" id="2.10.70.80">
    <property type="match status" value="2"/>
</dbReference>
<keyword evidence="20" id="KW-1185">Reference proteome</keyword>
<dbReference type="GO" id="GO:0005794">
    <property type="term" value="C:Golgi apparatus"/>
    <property type="evidence" value="ECO:0007669"/>
    <property type="project" value="UniProtKB-SubCell"/>
</dbReference>
<evidence type="ECO:0000256" key="15">
    <source>
        <dbReference type="ARBA" id="ARBA00046293"/>
    </source>
</evidence>
<keyword evidence="5" id="KW-0677">Repeat</keyword>
<dbReference type="PANTHER" id="PTHR12106">
    <property type="entry name" value="SORTILIN RELATED"/>
    <property type="match status" value="1"/>
</dbReference>
<feature type="chain" id="PRO_5007857800" description="Vacuolar protein sorting/targeting protein 10" evidence="17">
    <location>
        <begin position="31"/>
        <end position="1469"/>
    </location>
</feature>
<keyword evidence="10" id="KW-0325">Glycoprotein</keyword>
<keyword evidence="19" id="KW-0378">Hydrolase</keyword>
<sequence length="1469" mass="164851">MAGRSPLRACVALLGACFLLLLLLPTGARAADPEVVAKYFPNLPARLFYFEDSTSVLWHDTVNGAMYLSEDEGKSWARSEDIPEGEAMMLIEHPFDTKVAFVLSRHTTHYRTINRGKTWQTFETPLEPALTSNPLSFHATQPGYVLFQGTRCENTGIFWGKECHDETYYSLEAFADEPKIMLSPTSRCVFARSTKDFKDAPEKLVLCVAFDSESLDGAHSVLSSRLYTSEDFFETDGKFVNFGRGKQGRGVVALGVVSKFIVVALKDLTKDVDGEMVLYVTVDGQNWAHAKFPHGAQRLLENAYTVVESTTHSLAVDVLTHTRSTVGTLFVSNSNGTFFVQSLKDTNRNMDGFVDFEEIVGVEGVGLANYVSNAEEVDGRGLEKKLRTVITFDDGSSWTNLTTPTDLRGNTISCGNAETCNLHLHSVSTPHNLGRIFSSPAPGFVMGVGSAGDFLLGYEQCDTFLSSDAGLSWTRVAENAHMYEFGGQGSIIVIVDDEDYTDFVQYSYDSGNTWHDLKLGLSIRARGLTTVPDSTSQKFLLLGTLRRGDQTEDGRHAAVFLDFAPLQKRQCEDSDFERWYARTAQGHECVMGHKQYYRRRKADADCYVGHKFEDPVEFEENCACTDHDYECDYNFVRMCGECVAAGPEPIPAGVCTGNRNDETYKGSSGYRLIPGNTCDKTLPNAIVKDAKVDRDCSNAAVPEGEGSHQTFTFQSPIMQHFYFRGSQTVLVQLHDHTVWQSPNEGYTWSQLRPDLRMLAIYMHNYADDRAYIITDSRTVLYTTSTGKDWYDFEAPSDVNTFRISLLQFHPSRTDWLIWTGQQDCQSPGSPNCRVTAHYSQDNGRRWYNVEEYVKQCTWGRDKNLKIDERLIVCESFGIKSGSQRQFGFENPLQLVAGRELYTQKTKLFDNVVGLAKFSEYMIVAELGNQNTLDLQVSLDGKTFATGLFPAEYRLDNHAYTILESSTDSVFLHVTMSQQWGAEYGSILKSNSNGTYYGVSLDFANRNDLGYVDFEKNQGLDGIAVANVVTNPDEAILTGSKYVQTRITHNDGGSWKPISPPSRDSLGQPYECNSVRCSLNIHGYTERRDARATYSSPAATGLMMAVGNVGESLASYTDSDTFLSRDAGFTWEEVHKDAHLWEFGDSGSVLVIVNDEEPTDHVLFTTDEGLSWKEYYIGDRVRIMTLVNAPSDTSRKFLMFGTTQRDGSTVAIHLDFSQLTKRQCKFDIDDPNNDDFELWSPSEEREEQCLFGRQVAYYRRLRDKSCYIADMKPPGKLVRNCICKRSDFECEFNHRVNDNGDCVLVEGATPLQSNMEDQCSNGEEFWYERTAYRKIPYSTCEDGERLDQGKRHECPGLRGKSVFFWLSVIVLPAGLVSLLAYWFYKKSGHMKGTIRLPDNTRPSLNTDAGLVETIASVPWYLLGLATVAVSAISRIKIPFVGQLFKSRRGYRTVAVDEDAQVLRFEDEEGA</sequence>
<keyword evidence="3 16" id="KW-0812">Transmembrane</keyword>
<accession>A0A165FIG8</accession>